<reference evidence="2" key="1">
    <citation type="submission" date="2016-02" db="EMBL/GenBank/DDBJ databases">
        <authorList>
            <person name="Rodrigo-Torres Lidia"/>
            <person name="Arahal R.David."/>
        </authorList>
    </citation>
    <scope>NUCLEOTIDE SEQUENCE [LARGE SCALE GENOMIC DNA]</scope>
    <source>
        <strain evidence="2">CECT 9029</strain>
    </source>
</reference>
<proteinExistence type="predicted"/>
<dbReference type="AlphaFoldDB" id="A0A128EWR4"/>
<gene>
    <name evidence="1" type="ORF">GCE9029_01221</name>
</gene>
<dbReference type="EMBL" id="FIZX01000001">
    <property type="protein sequence ID" value="CZF79042.1"/>
    <property type="molecule type" value="Genomic_DNA"/>
</dbReference>
<protein>
    <submittedName>
        <fullName evidence="1">Uncharacterized protein</fullName>
    </submittedName>
</protein>
<name>A0A128EWR4_9GAMM</name>
<dbReference type="STRING" id="1796497.GCE9029_01221"/>
<organism evidence="1 2">
    <name type="scientific">Grimontia celer</name>
    <dbReference type="NCBI Taxonomy" id="1796497"/>
    <lineage>
        <taxon>Bacteria</taxon>
        <taxon>Pseudomonadati</taxon>
        <taxon>Pseudomonadota</taxon>
        <taxon>Gammaproteobacteria</taxon>
        <taxon>Vibrionales</taxon>
        <taxon>Vibrionaceae</taxon>
        <taxon>Grimontia</taxon>
    </lineage>
</organism>
<sequence length="34" mass="4128">MIKFWLEARSYFEVKTSLKYVEYKVLILPNFTLG</sequence>
<dbReference type="Proteomes" id="UP000071641">
    <property type="component" value="Unassembled WGS sequence"/>
</dbReference>
<evidence type="ECO:0000313" key="2">
    <source>
        <dbReference type="Proteomes" id="UP000071641"/>
    </source>
</evidence>
<evidence type="ECO:0000313" key="1">
    <source>
        <dbReference type="EMBL" id="CZF79042.1"/>
    </source>
</evidence>
<keyword evidence="2" id="KW-1185">Reference proteome</keyword>
<accession>A0A128EWR4</accession>